<feature type="transmembrane region" description="Helical" evidence="1">
    <location>
        <begin position="418"/>
        <end position="445"/>
    </location>
</feature>
<feature type="transmembrane region" description="Helical" evidence="1">
    <location>
        <begin position="171"/>
        <end position="189"/>
    </location>
</feature>
<dbReference type="AlphaFoldDB" id="A0ABD2NR95"/>
<dbReference type="PANTHER" id="PTHR38337:SF1">
    <property type="entry name" value="GUSTATORY RECEPTOR"/>
    <property type="match status" value="1"/>
</dbReference>
<feature type="transmembrane region" description="Helical" evidence="1">
    <location>
        <begin position="196"/>
        <end position="219"/>
    </location>
</feature>
<keyword evidence="3" id="KW-1185">Reference proteome</keyword>
<evidence type="ECO:0000256" key="1">
    <source>
        <dbReference type="SAM" id="Phobius"/>
    </source>
</evidence>
<evidence type="ECO:0008006" key="4">
    <source>
        <dbReference type="Google" id="ProtNLM"/>
    </source>
</evidence>
<feature type="transmembrane region" description="Helical" evidence="1">
    <location>
        <begin position="309"/>
        <end position="332"/>
    </location>
</feature>
<dbReference type="Proteomes" id="UP001516400">
    <property type="component" value="Unassembled WGS sequence"/>
</dbReference>
<organism evidence="2 3">
    <name type="scientific">Cryptolaemus montrouzieri</name>
    <dbReference type="NCBI Taxonomy" id="559131"/>
    <lineage>
        <taxon>Eukaryota</taxon>
        <taxon>Metazoa</taxon>
        <taxon>Ecdysozoa</taxon>
        <taxon>Arthropoda</taxon>
        <taxon>Hexapoda</taxon>
        <taxon>Insecta</taxon>
        <taxon>Pterygota</taxon>
        <taxon>Neoptera</taxon>
        <taxon>Endopterygota</taxon>
        <taxon>Coleoptera</taxon>
        <taxon>Polyphaga</taxon>
        <taxon>Cucujiformia</taxon>
        <taxon>Coccinelloidea</taxon>
        <taxon>Coccinellidae</taxon>
        <taxon>Scymninae</taxon>
        <taxon>Scymnini</taxon>
        <taxon>Cryptolaemus</taxon>
    </lineage>
</organism>
<keyword evidence="1" id="KW-0472">Membrane</keyword>
<feature type="transmembrane region" description="Helical" evidence="1">
    <location>
        <begin position="134"/>
        <end position="159"/>
    </location>
</feature>
<feature type="transmembrane region" description="Helical" evidence="1">
    <location>
        <begin position="257"/>
        <end position="276"/>
    </location>
</feature>
<name>A0ABD2NR95_9CUCU</name>
<keyword evidence="1" id="KW-1133">Transmembrane helix</keyword>
<gene>
    <name evidence="2" type="ORF">HHI36_004228</name>
</gene>
<evidence type="ECO:0000313" key="2">
    <source>
        <dbReference type="EMBL" id="KAL3281004.1"/>
    </source>
</evidence>
<proteinExistence type="predicted"/>
<keyword evidence="1" id="KW-0812">Transmembrane</keyword>
<comment type="caution">
    <text evidence="2">The sequence shown here is derived from an EMBL/GenBank/DDBJ whole genome shotgun (WGS) entry which is preliminary data.</text>
</comment>
<dbReference type="PANTHER" id="PTHR38337">
    <property type="entry name" value="AGAP010540-PA"/>
    <property type="match status" value="1"/>
</dbReference>
<reference evidence="2 3" key="1">
    <citation type="journal article" date="2021" name="BMC Biol.">
        <title>Horizontally acquired antibacterial genes associated with adaptive radiation of ladybird beetles.</title>
        <authorList>
            <person name="Li H.S."/>
            <person name="Tang X.F."/>
            <person name="Huang Y.H."/>
            <person name="Xu Z.Y."/>
            <person name="Chen M.L."/>
            <person name="Du X.Y."/>
            <person name="Qiu B.Y."/>
            <person name="Chen P.T."/>
            <person name="Zhang W."/>
            <person name="Slipinski A."/>
            <person name="Escalona H.E."/>
            <person name="Waterhouse R.M."/>
            <person name="Zwick A."/>
            <person name="Pang H."/>
        </authorList>
    </citation>
    <scope>NUCLEOTIDE SEQUENCE [LARGE SCALE GENOMIC DNA]</scope>
    <source>
        <strain evidence="2">SYSU2018</strain>
    </source>
</reference>
<accession>A0ABD2NR95</accession>
<sequence length="446" mass="51481">MDSENQVRIPNGGYLIQDEYSAQDHVITEIYPEVSSNFSVTTILNYCKEKMLNPYLRLLSIISLRPLINMQEYSPIVDFINCTYVVFSIFFMVLGYFLQYMSCFRRDRGFCYLVPNSNVFEEMRNSDKHIQERICYGSTLFSFILPSALHFVAYLHAIYVIRSSDDDQLPILMERVILASSNLSNGFVIQKKLMRILSLFITVSVIWMLMSTISITSLITEGNIEFKWIPIERSTISDNSLKILLVASILWRDMVEAIIISTYCLQSQLLISYLFFLRERLLQYAVDPLNWMRDVEEFKKMLHYLNNEVAISISIFTLVNISYALSGTLWLFKLDFVDRKTLPIVGISVLIILLWISISAIPFIQAIRLTNACRMVKEVGQQVRVMPFVHSDTPRSELDSVLLYTSSLKIHAKLYNNVITGSCFCFCIVVSCIVLLVLGMCHYLSF</sequence>
<protein>
    <recommendedName>
        <fullName evidence="4">Gustatory receptor</fullName>
    </recommendedName>
</protein>
<feature type="transmembrane region" description="Helical" evidence="1">
    <location>
        <begin position="76"/>
        <end position="98"/>
    </location>
</feature>
<evidence type="ECO:0000313" key="3">
    <source>
        <dbReference type="Proteomes" id="UP001516400"/>
    </source>
</evidence>
<feature type="transmembrane region" description="Helical" evidence="1">
    <location>
        <begin position="344"/>
        <end position="367"/>
    </location>
</feature>
<dbReference type="EMBL" id="JABFTP020000144">
    <property type="protein sequence ID" value="KAL3281004.1"/>
    <property type="molecule type" value="Genomic_DNA"/>
</dbReference>